<comment type="catalytic activity">
    <reaction evidence="6">
        <text>L-threonyl-[protein] + ATP = 3-O-(5'-adenylyl)-L-threonyl-[protein] + diphosphate</text>
        <dbReference type="Rhea" id="RHEA:54292"/>
        <dbReference type="Rhea" id="RHEA-COMP:11060"/>
        <dbReference type="Rhea" id="RHEA-COMP:13847"/>
        <dbReference type="ChEBI" id="CHEBI:30013"/>
        <dbReference type="ChEBI" id="CHEBI:30616"/>
        <dbReference type="ChEBI" id="CHEBI:33019"/>
        <dbReference type="ChEBI" id="CHEBI:138113"/>
        <dbReference type="EC" id="2.7.7.108"/>
    </reaction>
</comment>
<keyword evidence="4" id="KW-0067">ATP-binding</keyword>
<evidence type="ECO:0000256" key="5">
    <source>
        <dbReference type="ARBA" id="ARBA00034531"/>
    </source>
</evidence>
<dbReference type="EC" id="2.7.7.108" evidence="5"/>
<accession>A0AAU8LWF2</accession>
<keyword evidence="3" id="KW-0547">Nucleotide-binding</keyword>
<dbReference type="GO" id="GO:0005524">
    <property type="term" value="F:ATP binding"/>
    <property type="evidence" value="ECO:0007669"/>
    <property type="project" value="UniProtKB-KW"/>
</dbReference>
<organism evidence="9">
    <name type="scientific">Candidatus Electrothrix aestuarii</name>
    <dbReference type="NCBI Taxonomy" id="3062594"/>
    <lineage>
        <taxon>Bacteria</taxon>
        <taxon>Pseudomonadati</taxon>
        <taxon>Thermodesulfobacteriota</taxon>
        <taxon>Desulfobulbia</taxon>
        <taxon>Desulfobulbales</taxon>
        <taxon>Desulfobulbaceae</taxon>
        <taxon>Candidatus Electrothrix</taxon>
    </lineage>
</organism>
<evidence type="ECO:0000313" key="9">
    <source>
        <dbReference type="EMBL" id="XCN73170.1"/>
    </source>
</evidence>
<dbReference type="SUPFAM" id="SSF140931">
    <property type="entry name" value="Fic-like"/>
    <property type="match status" value="1"/>
</dbReference>
<protein>
    <recommendedName>
        <fullName evidence="5">protein adenylyltransferase</fullName>
        <ecNumber evidence="5">2.7.7.108</ecNumber>
    </recommendedName>
</protein>
<comment type="catalytic activity">
    <reaction evidence="7">
        <text>L-tyrosyl-[protein] + ATP = O-(5'-adenylyl)-L-tyrosyl-[protein] + diphosphate</text>
        <dbReference type="Rhea" id="RHEA:54288"/>
        <dbReference type="Rhea" id="RHEA-COMP:10136"/>
        <dbReference type="Rhea" id="RHEA-COMP:13846"/>
        <dbReference type="ChEBI" id="CHEBI:30616"/>
        <dbReference type="ChEBI" id="CHEBI:33019"/>
        <dbReference type="ChEBI" id="CHEBI:46858"/>
        <dbReference type="ChEBI" id="CHEBI:83624"/>
        <dbReference type="EC" id="2.7.7.108"/>
    </reaction>
</comment>
<evidence type="ECO:0000256" key="1">
    <source>
        <dbReference type="ARBA" id="ARBA00022679"/>
    </source>
</evidence>
<dbReference type="Gene3D" id="1.10.3290.10">
    <property type="entry name" value="Fido-like domain"/>
    <property type="match status" value="1"/>
</dbReference>
<dbReference type="KEGG" id="eaj:Q3M24_23365"/>
<dbReference type="PANTHER" id="PTHR39560:SF1">
    <property type="entry name" value="PROTEIN ADENYLYLTRANSFERASE FIC-RELATED"/>
    <property type="match status" value="1"/>
</dbReference>
<dbReference type="PROSITE" id="PS51459">
    <property type="entry name" value="FIDO"/>
    <property type="match status" value="1"/>
</dbReference>
<dbReference type="PANTHER" id="PTHR39560">
    <property type="entry name" value="PROTEIN ADENYLYLTRANSFERASE FIC-RELATED"/>
    <property type="match status" value="1"/>
</dbReference>
<dbReference type="GO" id="GO:0070733">
    <property type="term" value="F:AMPylase activity"/>
    <property type="evidence" value="ECO:0007669"/>
    <property type="project" value="UniProtKB-EC"/>
</dbReference>
<evidence type="ECO:0000259" key="8">
    <source>
        <dbReference type="PROSITE" id="PS51459"/>
    </source>
</evidence>
<proteinExistence type="predicted"/>
<keyword evidence="1" id="KW-0808">Transferase</keyword>
<evidence type="ECO:0000256" key="3">
    <source>
        <dbReference type="ARBA" id="ARBA00022741"/>
    </source>
</evidence>
<dbReference type="Pfam" id="PF02661">
    <property type="entry name" value="Fic"/>
    <property type="match status" value="1"/>
</dbReference>
<dbReference type="InterPro" id="IPR036597">
    <property type="entry name" value="Fido-like_dom_sf"/>
</dbReference>
<evidence type="ECO:0000256" key="2">
    <source>
        <dbReference type="ARBA" id="ARBA00022695"/>
    </source>
</evidence>
<dbReference type="AlphaFoldDB" id="A0AAU8LWF2"/>
<sequence length="219" mass="25924">MHHRSDSHDRAHFRELLHDFPAPSPPVLDIALRTVHARFDKLNTESFILKLRQRPAEEYHKILIHLPCILHRYLFEGIFANAGAYRKALDPKNGLVFFGPRQQFQGTSPGGINAEVQQAISHLIPRTDEPVYQAVKFYQQFVQTHPFYDANGRIGRFLLEIYLNLHGIGMQWKRLYANEKWIKKLNDCHRRRESPEYERYLSYLVSHWDKCTFCEDICY</sequence>
<reference evidence="9" key="1">
    <citation type="journal article" date="2024" name="Syst. Appl. Microbiol.">
        <title>First single-strain enrichments of Electrothrix cable bacteria, description of E. aestuarii sp. nov. and E. rattekaaiensis sp. nov., and proposal of a cable bacteria taxonomy following the rules of the SeqCode.</title>
        <authorList>
            <person name="Plum-Jensen L.E."/>
            <person name="Schramm A."/>
            <person name="Marshall I.P.G."/>
        </authorList>
    </citation>
    <scope>NUCLEOTIDE SEQUENCE</scope>
    <source>
        <strain evidence="9">Rat1</strain>
    </source>
</reference>
<reference evidence="9" key="2">
    <citation type="submission" date="2024-06" db="EMBL/GenBank/DDBJ databases">
        <authorList>
            <person name="Plum-Jensen L.E."/>
            <person name="Schramm A."/>
            <person name="Marshall I.P.G."/>
        </authorList>
    </citation>
    <scope>NUCLEOTIDE SEQUENCE</scope>
    <source>
        <strain evidence="9">Rat1</strain>
    </source>
</reference>
<keyword evidence="2" id="KW-0548">Nucleotidyltransferase</keyword>
<dbReference type="GO" id="GO:0051302">
    <property type="term" value="P:regulation of cell division"/>
    <property type="evidence" value="ECO:0007669"/>
    <property type="project" value="TreeGrafter"/>
</dbReference>
<evidence type="ECO:0000256" key="4">
    <source>
        <dbReference type="ARBA" id="ARBA00022840"/>
    </source>
</evidence>
<dbReference type="EMBL" id="CP159373">
    <property type="protein sequence ID" value="XCN73170.1"/>
    <property type="molecule type" value="Genomic_DNA"/>
</dbReference>
<gene>
    <name evidence="9" type="ORF">Q3M24_23365</name>
</gene>
<evidence type="ECO:0000256" key="6">
    <source>
        <dbReference type="ARBA" id="ARBA00047939"/>
    </source>
</evidence>
<name>A0AAU8LWF2_9BACT</name>
<feature type="domain" description="Fido" evidence="8">
    <location>
        <begin position="62"/>
        <end position="206"/>
    </location>
</feature>
<evidence type="ECO:0000256" key="7">
    <source>
        <dbReference type="ARBA" id="ARBA00048696"/>
    </source>
</evidence>
<dbReference type="InterPro" id="IPR003812">
    <property type="entry name" value="Fido"/>
</dbReference>